<dbReference type="PRINTS" id="PR00096">
    <property type="entry name" value="GATASE"/>
</dbReference>
<dbReference type="Pfam" id="PF00117">
    <property type="entry name" value="GATase"/>
    <property type="match status" value="1"/>
</dbReference>
<comment type="caution">
    <text evidence="4">The sequence shown here is derived from an EMBL/GenBank/DDBJ whole genome shotgun (WGS) entry which is preliminary data.</text>
</comment>
<dbReference type="InterPro" id="IPR017926">
    <property type="entry name" value="GATASE"/>
</dbReference>
<reference evidence="4 5" key="1">
    <citation type="submission" date="2019-10" db="EMBL/GenBank/DDBJ databases">
        <title>New species of Slilvanegrellaceae.</title>
        <authorList>
            <person name="Pitt A."/>
            <person name="Hahn M.W."/>
        </authorList>
    </citation>
    <scope>NUCLEOTIDE SEQUENCE [LARGE SCALE GENOMIC DNA]</scope>
    <source>
        <strain evidence="4 5">SP-Ram-0.45-NSY-1</strain>
    </source>
</reference>
<dbReference type="SUPFAM" id="SSF52317">
    <property type="entry name" value="Class I glutamine amidotransferase-like"/>
    <property type="match status" value="1"/>
</dbReference>
<dbReference type="SUPFAM" id="SSF56322">
    <property type="entry name" value="ADC synthase"/>
    <property type="match status" value="1"/>
</dbReference>
<evidence type="ECO:0000313" key="4">
    <source>
        <dbReference type="EMBL" id="KAB8040995.1"/>
    </source>
</evidence>
<dbReference type="InterPro" id="IPR029062">
    <property type="entry name" value="Class_I_gatase-like"/>
</dbReference>
<dbReference type="Gene3D" id="3.60.120.10">
    <property type="entry name" value="Anthranilate synthase"/>
    <property type="match status" value="1"/>
</dbReference>
<organism evidence="4 5">
    <name type="scientific">Silvanigrella paludirubra</name>
    <dbReference type="NCBI Taxonomy" id="2499159"/>
    <lineage>
        <taxon>Bacteria</taxon>
        <taxon>Pseudomonadati</taxon>
        <taxon>Bdellovibrionota</taxon>
        <taxon>Oligoflexia</taxon>
        <taxon>Silvanigrellales</taxon>
        <taxon>Silvanigrellaceae</taxon>
        <taxon>Silvanigrella</taxon>
    </lineage>
</organism>
<evidence type="ECO:0000256" key="1">
    <source>
        <dbReference type="ARBA" id="ARBA00022962"/>
    </source>
</evidence>
<proteinExistence type="predicted"/>
<evidence type="ECO:0000259" key="3">
    <source>
        <dbReference type="Pfam" id="PF00425"/>
    </source>
</evidence>
<dbReference type="Proteomes" id="UP000437748">
    <property type="component" value="Unassembled WGS sequence"/>
</dbReference>
<dbReference type="GO" id="GO:0005737">
    <property type="term" value="C:cytoplasm"/>
    <property type="evidence" value="ECO:0007669"/>
    <property type="project" value="TreeGrafter"/>
</dbReference>
<dbReference type="Gene3D" id="3.40.50.880">
    <property type="match status" value="1"/>
</dbReference>
<dbReference type="PROSITE" id="PS51273">
    <property type="entry name" value="GATASE_TYPE_1"/>
    <property type="match status" value="1"/>
</dbReference>
<dbReference type="GO" id="GO:0000162">
    <property type="term" value="P:L-tryptophan biosynthetic process"/>
    <property type="evidence" value="ECO:0007669"/>
    <property type="project" value="TreeGrafter"/>
</dbReference>
<evidence type="ECO:0000313" key="5">
    <source>
        <dbReference type="Proteomes" id="UP000437748"/>
    </source>
</evidence>
<feature type="domain" description="Chorismate-utilising enzyme C-terminal" evidence="3">
    <location>
        <begin position="163"/>
        <end position="418"/>
    </location>
</feature>
<dbReference type="GO" id="GO:0008153">
    <property type="term" value="P:4-aminobenzoate biosynthetic process"/>
    <property type="evidence" value="ECO:0007669"/>
    <property type="project" value="TreeGrafter"/>
</dbReference>
<sequence length="644" mass="73924">MLGYQMNNLMDQNFLSYPKETFIPNKNHVSGILYFNRIELKSHSETGNSIASQIKLNSSKYFRTDEKVSSDFFKLKKSGQLEILRELQEISKVNNFHCFIILSFEAAHVIEEIPICDNDTVLAEFTISECLSINTNLFLNQIKKNNFNDLKIPNCDLIHDTSNQYFKNYDKVMEHFKEGDVYELVLSRKLEFKTDPLQMFNYLKNSTALQRAPYRFALNFFQTDIIGASPEILIDIDKENVTMKPISGSIRRTSKEYFLSELELIELEKLYSSEKEKCELDMLVDLARNDLNRFCKNVSVSNYREPLILEHIIHTQSTVTGKLKSEFDSIDAILSSINAGTLVGVPKRKAMEIISNLENEPRKFYGGNLIHIKPDGNIITIILIRTAFINQSKITFQAGSSLIFEANKDYEYWECGSKLKNMLSIINQDHYCFNENKSPEVVMNLNANFRKNKSHKKKLLMIENFDSFTYNLVSLFENCGAEVDIIRNTIKDFDFSKYDGIILSPGPSHPKDAGYLIKHIQNLIEIKPIFGVCLGFQAIIEACGGKVSKLKNPVHGKAKTCYVENSKVLFQSLPNEFEVGRYHSLFAENIPKKINIVAYDELKTPLALEYLNNKSNVCAVQFHPESFLTGLIGEKMIKNWMESF</sequence>
<keyword evidence="5" id="KW-1185">Reference proteome</keyword>
<dbReference type="NCBIfam" id="TIGR00566">
    <property type="entry name" value="trpG_papA"/>
    <property type="match status" value="1"/>
</dbReference>
<dbReference type="Pfam" id="PF00425">
    <property type="entry name" value="Chorismate_bind"/>
    <property type="match status" value="1"/>
</dbReference>
<protein>
    <submittedName>
        <fullName evidence="4">Uncharacterized protein</fullName>
    </submittedName>
</protein>
<name>A0A6N6VWE6_9BACT</name>
<evidence type="ECO:0000259" key="2">
    <source>
        <dbReference type="Pfam" id="PF00117"/>
    </source>
</evidence>
<dbReference type="InterPro" id="IPR019999">
    <property type="entry name" value="Anth_synth_I-like"/>
</dbReference>
<dbReference type="PANTHER" id="PTHR11236:SF9">
    <property type="entry name" value="ANTHRANILATE SYNTHASE COMPONENT 1"/>
    <property type="match status" value="1"/>
</dbReference>
<dbReference type="EMBL" id="WFLM01000001">
    <property type="protein sequence ID" value="KAB8040995.1"/>
    <property type="molecule type" value="Genomic_DNA"/>
</dbReference>
<dbReference type="InterPro" id="IPR005801">
    <property type="entry name" value="ADC_synthase"/>
</dbReference>
<keyword evidence="1" id="KW-0315">Glutamine amidotransferase</keyword>
<dbReference type="InterPro" id="IPR006221">
    <property type="entry name" value="TrpG/PapA_dom"/>
</dbReference>
<accession>A0A6N6VWE6</accession>
<dbReference type="PANTHER" id="PTHR11236">
    <property type="entry name" value="AMINOBENZOATE/ANTHRANILATE SYNTHASE"/>
    <property type="match status" value="1"/>
</dbReference>
<dbReference type="PRINTS" id="PR00097">
    <property type="entry name" value="ANTSNTHASEII"/>
</dbReference>
<dbReference type="AlphaFoldDB" id="A0A6N6VWE6"/>
<feature type="domain" description="Glutamine amidotransferase" evidence="2">
    <location>
        <begin position="460"/>
        <end position="639"/>
    </location>
</feature>
<dbReference type="CDD" id="cd01743">
    <property type="entry name" value="GATase1_Anthranilate_Synthase"/>
    <property type="match status" value="1"/>
</dbReference>
<dbReference type="GO" id="GO:0046820">
    <property type="term" value="F:4-amino-4-deoxychorismate synthase activity"/>
    <property type="evidence" value="ECO:0007669"/>
    <property type="project" value="UniProtKB-EC"/>
</dbReference>
<dbReference type="InterPro" id="IPR015890">
    <property type="entry name" value="Chorismate_C"/>
</dbReference>
<gene>
    <name evidence="4" type="ORF">GCL60_03415</name>
</gene>